<dbReference type="PRINTS" id="PR00299">
    <property type="entry name" value="ACRYSTALLIN"/>
</dbReference>
<dbReference type="PROSITE" id="PS01031">
    <property type="entry name" value="SHSP"/>
    <property type="match status" value="1"/>
</dbReference>
<comment type="caution">
    <text evidence="4">The sequence shown here is derived from an EMBL/GenBank/DDBJ whole genome shotgun (WGS) entry which is preliminary data.</text>
</comment>
<dbReference type="InterPro" id="IPR001436">
    <property type="entry name" value="Alpha-crystallin/sHSP_animal"/>
</dbReference>
<dbReference type="GO" id="GO:0009408">
    <property type="term" value="P:response to heat"/>
    <property type="evidence" value="ECO:0007669"/>
    <property type="project" value="TreeGrafter"/>
</dbReference>
<reference evidence="4" key="1">
    <citation type="submission" date="2022-11" db="EMBL/GenBank/DDBJ databases">
        <authorList>
            <person name="Kikuchi T."/>
        </authorList>
    </citation>
    <scope>NUCLEOTIDE SEQUENCE</scope>
    <source>
        <strain evidence="4">PS1010</strain>
    </source>
</reference>
<evidence type="ECO:0000256" key="1">
    <source>
        <dbReference type="PROSITE-ProRule" id="PRU00285"/>
    </source>
</evidence>
<dbReference type="Gene3D" id="2.60.40.790">
    <property type="match status" value="1"/>
</dbReference>
<dbReference type="EMBL" id="CANHGI010000001">
    <property type="protein sequence ID" value="CAI5439068.1"/>
    <property type="molecule type" value="Genomic_DNA"/>
</dbReference>
<proteinExistence type="inferred from homology"/>
<evidence type="ECO:0000313" key="4">
    <source>
        <dbReference type="EMBL" id="CAI5439068.1"/>
    </source>
</evidence>
<gene>
    <name evidence="4" type="ORF">CAMP_LOCUS1705</name>
</gene>
<dbReference type="Pfam" id="PF00011">
    <property type="entry name" value="HSP20"/>
    <property type="match status" value="1"/>
</dbReference>
<organism evidence="4 5">
    <name type="scientific">Caenorhabditis angaria</name>
    <dbReference type="NCBI Taxonomy" id="860376"/>
    <lineage>
        <taxon>Eukaryota</taxon>
        <taxon>Metazoa</taxon>
        <taxon>Ecdysozoa</taxon>
        <taxon>Nematoda</taxon>
        <taxon>Chromadorea</taxon>
        <taxon>Rhabditida</taxon>
        <taxon>Rhabditina</taxon>
        <taxon>Rhabditomorpha</taxon>
        <taxon>Rhabditoidea</taxon>
        <taxon>Rhabditidae</taxon>
        <taxon>Peloderinae</taxon>
        <taxon>Caenorhabditis</taxon>
    </lineage>
</organism>
<dbReference type="GO" id="GO:0042026">
    <property type="term" value="P:protein refolding"/>
    <property type="evidence" value="ECO:0007669"/>
    <property type="project" value="TreeGrafter"/>
</dbReference>
<dbReference type="PANTHER" id="PTHR45640">
    <property type="entry name" value="HEAT SHOCK PROTEIN HSP-12.2-RELATED"/>
    <property type="match status" value="1"/>
</dbReference>
<dbReference type="InterPro" id="IPR002068">
    <property type="entry name" value="A-crystallin/Hsp20_dom"/>
</dbReference>
<dbReference type="CDD" id="cd06526">
    <property type="entry name" value="metazoan_ACD"/>
    <property type="match status" value="1"/>
</dbReference>
<name>A0A9P1I5X0_9PELO</name>
<dbReference type="InterPro" id="IPR008978">
    <property type="entry name" value="HSP20-like_chaperone"/>
</dbReference>
<dbReference type="OrthoDB" id="1431247at2759"/>
<keyword evidence="5" id="KW-1185">Reference proteome</keyword>
<dbReference type="GO" id="GO:0005737">
    <property type="term" value="C:cytoplasm"/>
    <property type="evidence" value="ECO:0007669"/>
    <property type="project" value="TreeGrafter"/>
</dbReference>
<evidence type="ECO:0000313" key="5">
    <source>
        <dbReference type="Proteomes" id="UP001152747"/>
    </source>
</evidence>
<dbReference type="PANTHER" id="PTHR45640:SF6">
    <property type="entry name" value="HEAT-SHOCK PROTEIN 12.1"/>
    <property type="match status" value="1"/>
</dbReference>
<accession>A0A9P1I5X0</accession>
<feature type="domain" description="SHSP" evidence="3">
    <location>
        <begin position="22"/>
        <end position="117"/>
    </location>
</feature>
<dbReference type="Proteomes" id="UP001152747">
    <property type="component" value="Unassembled WGS sequence"/>
</dbReference>
<comment type="similarity">
    <text evidence="1 2">Belongs to the small heat shock protein (HSP20) family.</text>
</comment>
<protein>
    <recommendedName>
        <fullName evidence="3">SHSP domain-containing protein</fullName>
    </recommendedName>
</protein>
<dbReference type="AlphaFoldDB" id="A0A9P1I5X0"/>
<dbReference type="SUPFAM" id="SSF49764">
    <property type="entry name" value="HSP20-like chaperones"/>
    <property type="match status" value="1"/>
</dbReference>
<evidence type="ECO:0000256" key="2">
    <source>
        <dbReference type="RuleBase" id="RU003616"/>
    </source>
</evidence>
<evidence type="ECO:0000259" key="3">
    <source>
        <dbReference type="PROSITE" id="PS01031"/>
    </source>
</evidence>
<dbReference type="GO" id="GO:0051082">
    <property type="term" value="F:unfolded protein binding"/>
    <property type="evidence" value="ECO:0007669"/>
    <property type="project" value="TreeGrafter"/>
</dbReference>
<sequence length="117" mass="13000">MSKRAKVMLTIPVTSDAAESWDWPLQHNDGVVKVTNTAEKFEVGLDAGFFGPKDIDVRVNGLEIIIHLRHDDRTTEYGVVNREVHRTYKLPDDIDTSTVKSHLSASGVLTITAKKLA</sequence>
<dbReference type="FunFam" id="2.60.40.790:FF:000036">
    <property type="entry name" value="Heat Shock Protein"/>
    <property type="match status" value="1"/>
</dbReference>
<dbReference type="GO" id="GO:0005634">
    <property type="term" value="C:nucleus"/>
    <property type="evidence" value="ECO:0007669"/>
    <property type="project" value="TreeGrafter"/>
</dbReference>